<comment type="caution">
    <text evidence="5">The sequence shown here is derived from an EMBL/GenBank/DDBJ whole genome shotgun (WGS) entry which is preliminary data.</text>
</comment>
<dbReference type="InterPro" id="IPR019734">
    <property type="entry name" value="TPR_rpt"/>
</dbReference>
<dbReference type="Proteomes" id="UP000014540">
    <property type="component" value="Unassembled WGS sequence"/>
</dbReference>
<dbReference type="SMART" id="SM00028">
    <property type="entry name" value="TPR"/>
    <property type="match status" value="3"/>
</dbReference>
<dbReference type="Pfam" id="PF13432">
    <property type="entry name" value="TPR_16"/>
    <property type="match status" value="1"/>
</dbReference>
<keyword evidence="2 3" id="KW-0802">TPR repeat</keyword>
<feature type="transmembrane region" description="Helical" evidence="4">
    <location>
        <begin position="9"/>
        <end position="30"/>
    </location>
</feature>
<reference evidence="5" key="1">
    <citation type="submission" date="2013-04" db="EMBL/GenBank/DDBJ databases">
        <authorList>
            <person name="Harkins D.M."/>
            <person name="Durkin A.S."/>
            <person name="Selengut J.D."/>
            <person name="Sanka R."/>
            <person name="DePew J."/>
            <person name="Purushe J."/>
            <person name="Ahmed A."/>
            <person name="van der Linden H."/>
            <person name="Goris M.G.A."/>
            <person name="Hartskeerl R.A."/>
            <person name="Vinetz J.M."/>
            <person name="Sutton G.G."/>
            <person name="Nelson W.C."/>
            <person name="Fouts D.E."/>
        </authorList>
    </citation>
    <scope>NUCLEOTIDE SEQUENCE [LARGE SCALE GENOMIC DNA]</scope>
    <source>
        <strain evidence="5">BUT 6</strain>
    </source>
</reference>
<dbReference type="PANTHER" id="PTHR44943:SF8">
    <property type="entry name" value="TPR REPEAT-CONTAINING PROTEIN MJ0263"/>
    <property type="match status" value="1"/>
</dbReference>
<evidence type="ECO:0000313" key="5">
    <source>
        <dbReference type="EMBL" id="EPG75168.1"/>
    </source>
</evidence>
<dbReference type="InterPro" id="IPR011990">
    <property type="entry name" value="TPR-like_helical_dom_sf"/>
</dbReference>
<keyword evidence="1" id="KW-0677">Repeat</keyword>
<dbReference type="PROSITE" id="PS50005">
    <property type="entry name" value="TPR"/>
    <property type="match status" value="2"/>
</dbReference>
<dbReference type="Gene3D" id="1.25.40.10">
    <property type="entry name" value="Tetratricopeptide repeat domain"/>
    <property type="match status" value="2"/>
</dbReference>
<evidence type="ECO:0000256" key="2">
    <source>
        <dbReference type="ARBA" id="ARBA00022803"/>
    </source>
</evidence>
<evidence type="ECO:0000256" key="4">
    <source>
        <dbReference type="SAM" id="Phobius"/>
    </source>
</evidence>
<dbReference type="PANTHER" id="PTHR44943">
    <property type="entry name" value="CELLULOSE SYNTHASE OPERON PROTEIN C"/>
    <property type="match status" value="1"/>
</dbReference>
<feature type="repeat" description="TPR" evidence="3">
    <location>
        <begin position="34"/>
        <end position="67"/>
    </location>
</feature>
<name>S3V144_9LEPT</name>
<dbReference type="STRING" id="1193011.LEP1GSC058_0088"/>
<dbReference type="Pfam" id="PF14559">
    <property type="entry name" value="TPR_19"/>
    <property type="match status" value="1"/>
</dbReference>
<evidence type="ECO:0000313" key="6">
    <source>
        <dbReference type="Proteomes" id="UP000014540"/>
    </source>
</evidence>
<keyword evidence="4" id="KW-0812">Transmembrane</keyword>
<keyword evidence="6" id="KW-1185">Reference proteome</keyword>
<sequence>MRILIKDKFLFYNIFTILSILVLSWASPIFSKETIEWIKEGESALKSRNYADAYDAFREAIQKNPQSVRSHLGLSEAALRLHKEKEALRSLNKVLELEPKNKTAVKTKAVTLSKLGQYEEALTVIRPFLDEDRYDTDLFPVLVEVQLAQGNTEKATFELNSASSRMPKNREIRMLEARVAALGGNFSKAQALRSQLESETSDDPSVFLESGKFLLLWSEKLSGNRRDSKIQESAEKLERAVALYPDEEEALRLLAKTRIYSGRYMDAEEFLNRLLTLFPTSTEYLYLRSFARLKKDPNSKEGRTDLERLLSLDDLDPFIRERAETLCLETLPEGNNTRRTLGEYRLQRFRANRNSFLYDLAWVHLMRARELLPNRPEILVLVLEEYKRRGLFPQYFNLLLTLREKFPDNKKYGYAIENNLDNFKKTLSYREGLIKIGEFGIEEDYGRTPPELLIFDLETEDFLSKHPDAPVIAGKAIRSFLSKDPRIRAVDLDSFRKKEGLDQEPYSGAIIKTEKNFSQIKTVKGESLRFVASGKLSFKNGALRMEWTLRDRKEEKNLGTFRVYAKGRDALSEATLRSRDKLLSLIPAMGRVHRVKEDSIIINAGIIDGIAKGSTLYLYNSSAKVGEAIVQEADLYTSKAIPKNTDEVLRTLAVGNRAYWHKTKEVGSE</sequence>
<dbReference type="AlphaFoldDB" id="S3V144"/>
<dbReference type="RefSeq" id="WP_016548877.1">
    <property type="nucleotide sequence ID" value="NZ_AKWZ02000004.1"/>
</dbReference>
<keyword evidence="4" id="KW-1133">Transmembrane helix</keyword>
<gene>
    <name evidence="5" type="ORF">LEP1GSC058_0088</name>
</gene>
<proteinExistence type="predicted"/>
<protein>
    <submittedName>
        <fullName evidence="5">Tetratricopeptide repeat protein</fullName>
    </submittedName>
</protein>
<dbReference type="OrthoDB" id="344205at2"/>
<feature type="repeat" description="TPR" evidence="3">
    <location>
        <begin position="68"/>
        <end position="101"/>
    </location>
</feature>
<keyword evidence="4" id="KW-0472">Membrane</keyword>
<dbReference type="InterPro" id="IPR051685">
    <property type="entry name" value="Ycf3/AcsC/BcsC/TPR_MFPF"/>
</dbReference>
<dbReference type="EMBL" id="AKWZ02000004">
    <property type="protein sequence ID" value="EPG75168.1"/>
    <property type="molecule type" value="Genomic_DNA"/>
</dbReference>
<organism evidence="5 6">
    <name type="scientific">Leptospira fainei serovar Hurstbridge str. BUT 6</name>
    <dbReference type="NCBI Taxonomy" id="1193011"/>
    <lineage>
        <taxon>Bacteria</taxon>
        <taxon>Pseudomonadati</taxon>
        <taxon>Spirochaetota</taxon>
        <taxon>Spirochaetia</taxon>
        <taxon>Leptospirales</taxon>
        <taxon>Leptospiraceae</taxon>
        <taxon>Leptospira</taxon>
    </lineage>
</organism>
<dbReference type="SUPFAM" id="SSF48452">
    <property type="entry name" value="TPR-like"/>
    <property type="match status" value="2"/>
</dbReference>
<evidence type="ECO:0000256" key="1">
    <source>
        <dbReference type="ARBA" id="ARBA00022737"/>
    </source>
</evidence>
<accession>S3V144</accession>
<evidence type="ECO:0000256" key="3">
    <source>
        <dbReference type="PROSITE-ProRule" id="PRU00339"/>
    </source>
</evidence>